<feature type="transmembrane region" description="Helical" evidence="1">
    <location>
        <begin position="31"/>
        <end position="51"/>
    </location>
</feature>
<proteinExistence type="predicted"/>
<organism evidence="2 3">
    <name type="scientific">Pedococcus cremeus</name>
    <dbReference type="NCBI Taxonomy" id="587636"/>
    <lineage>
        <taxon>Bacteria</taxon>
        <taxon>Bacillati</taxon>
        <taxon>Actinomycetota</taxon>
        <taxon>Actinomycetes</taxon>
        <taxon>Micrococcales</taxon>
        <taxon>Intrasporangiaceae</taxon>
        <taxon>Pedococcus</taxon>
    </lineage>
</organism>
<reference evidence="3" key="1">
    <citation type="submission" date="2016-10" db="EMBL/GenBank/DDBJ databases">
        <authorList>
            <person name="Varghese N."/>
            <person name="Submissions S."/>
        </authorList>
    </citation>
    <scope>NUCLEOTIDE SEQUENCE [LARGE SCALE GENOMIC DNA]</scope>
    <source>
        <strain evidence="3">CGMCC 1.6963</strain>
    </source>
</reference>
<sequence length="89" mass="9226">MTAPRLGWWWVATPVLLAGMVFFALDQVRTAGYVLAAGLGLAALLRLVLPASRAGGLAVRSRAADVLTMAGLGLVLAVVTRVLDLTPQG</sequence>
<dbReference type="RefSeq" id="WP_245735919.1">
    <property type="nucleotide sequence ID" value="NZ_FOHB01000009.1"/>
</dbReference>
<dbReference type="STRING" id="587636.SAMN05216199_3972"/>
<evidence type="ECO:0008006" key="4">
    <source>
        <dbReference type="Google" id="ProtNLM"/>
    </source>
</evidence>
<feature type="transmembrane region" description="Helical" evidence="1">
    <location>
        <begin position="7"/>
        <end position="25"/>
    </location>
</feature>
<gene>
    <name evidence="2" type="ORF">SAMN05216199_3972</name>
</gene>
<keyword evidence="3" id="KW-1185">Reference proteome</keyword>
<keyword evidence="1" id="KW-1133">Transmembrane helix</keyword>
<dbReference type="EMBL" id="FOHB01000009">
    <property type="protein sequence ID" value="SES46926.1"/>
    <property type="molecule type" value="Genomic_DNA"/>
</dbReference>
<evidence type="ECO:0000313" key="3">
    <source>
        <dbReference type="Proteomes" id="UP000199019"/>
    </source>
</evidence>
<name>A0A1H9XL79_9MICO</name>
<evidence type="ECO:0000256" key="1">
    <source>
        <dbReference type="SAM" id="Phobius"/>
    </source>
</evidence>
<feature type="transmembrane region" description="Helical" evidence="1">
    <location>
        <begin position="63"/>
        <end position="83"/>
    </location>
</feature>
<dbReference type="AlphaFoldDB" id="A0A1H9XL79"/>
<accession>A0A1H9XL79</accession>
<dbReference type="Pfam" id="PF11222">
    <property type="entry name" value="DUF3017"/>
    <property type="match status" value="1"/>
</dbReference>
<protein>
    <recommendedName>
        <fullName evidence="4">DUF3017 domain-containing protein</fullName>
    </recommendedName>
</protein>
<dbReference type="Proteomes" id="UP000199019">
    <property type="component" value="Unassembled WGS sequence"/>
</dbReference>
<keyword evidence="1" id="KW-0472">Membrane</keyword>
<evidence type="ECO:0000313" key="2">
    <source>
        <dbReference type="EMBL" id="SES46926.1"/>
    </source>
</evidence>
<keyword evidence="1" id="KW-0812">Transmembrane</keyword>
<dbReference type="InterPro" id="IPR021385">
    <property type="entry name" value="DUF3017"/>
</dbReference>